<accession>A0A0K0D1M3</accession>
<dbReference type="Proteomes" id="UP000035642">
    <property type="component" value="Unassembled WGS sequence"/>
</dbReference>
<organism evidence="1 2">
    <name type="scientific">Angiostrongylus cantonensis</name>
    <name type="common">Rat lungworm</name>
    <dbReference type="NCBI Taxonomy" id="6313"/>
    <lineage>
        <taxon>Eukaryota</taxon>
        <taxon>Metazoa</taxon>
        <taxon>Ecdysozoa</taxon>
        <taxon>Nematoda</taxon>
        <taxon>Chromadorea</taxon>
        <taxon>Rhabditida</taxon>
        <taxon>Rhabditina</taxon>
        <taxon>Rhabditomorpha</taxon>
        <taxon>Strongyloidea</taxon>
        <taxon>Metastrongylidae</taxon>
        <taxon>Angiostrongylus</taxon>
    </lineage>
</organism>
<dbReference type="WBParaSite" id="ACAC_0000396801-mRNA-1">
    <property type="protein sequence ID" value="ACAC_0000396801-mRNA-1"/>
    <property type="gene ID" value="ACAC_0000396801"/>
</dbReference>
<protein>
    <submittedName>
        <fullName evidence="2">Reverse transcriptase domain-containing protein</fullName>
    </submittedName>
</protein>
<sequence length="139" mass="15442">MNEKNSLRITELLAYEVENDTFTSFDTTSGTAGTNEKTEDDIPFFRPRELLDKESVTRIPITVPTTIGAPLTHPADNGDIRIKSNTPARIAHVTTEVEEKMKELLSRTLGFLNGEPIMISESSIKDLKSAAMYLSYGMC</sequence>
<reference evidence="2" key="2">
    <citation type="submission" date="2017-02" db="UniProtKB">
        <authorList>
            <consortium name="WormBaseParasite"/>
        </authorList>
    </citation>
    <scope>IDENTIFICATION</scope>
</reference>
<dbReference type="AlphaFoldDB" id="A0A0K0D1M3"/>
<proteinExistence type="predicted"/>
<evidence type="ECO:0000313" key="2">
    <source>
        <dbReference type="WBParaSite" id="ACAC_0000396801-mRNA-1"/>
    </source>
</evidence>
<name>A0A0K0D1M3_ANGCA</name>
<reference evidence="1" key="1">
    <citation type="submission" date="2012-09" db="EMBL/GenBank/DDBJ databases">
        <authorList>
            <person name="Martin A.A."/>
        </authorList>
    </citation>
    <scope>NUCLEOTIDE SEQUENCE</scope>
</reference>
<evidence type="ECO:0000313" key="1">
    <source>
        <dbReference type="Proteomes" id="UP000035642"/>
    </source>
</evidence>
<keyword evidence="1" id="KW-1185">Reference proteome</keyword>